<proteinExistence type="predicted"/>
<dbReference type="EMBL" id="JASBNA010000053">
    <property type="protein sequence ID" value="KAK7679970.1"/>
    <property type="molecule type" value="Genomic_DNA"/>
</dbReference>
<evidence type="ECO:0000313" key="2">
    <source>
        <dbReference type="Proteomes" id="UP001385951"/>
    </source>
</evidence>
<name>A0AAW0FLT9_9APHY</name>
<sequence length="132" mass="15187">MRLRITSQRCPPPFCLASFPGVICLCLLLATKIRDEHAFEYPTDAQVITLVDSYYREVQSNPYFLRTSGNTSTISSRYRMHLRLDYRPPKKHALLTVAFYLRRSTTWVYLIQSHSGSIVIAAPEDVTRTTTL</sequence>
<organism evidence="1 2">
    <name type="scientific">Cerrena zonata</name>
    <dbReference type="NCBI Taxonomy" id="2478898"/>
    <lineage>
        <taxon>Eukaryota</taxon>
        <taxon>Fungi</taxon>
        <taxon>Dikarya</taxon>
        <taxon>Basidiomycota</taxon>
        <taxon>Agaricomycotina</taxon>
        <taxon>Agaricomycetes</taxon>
        <taxon>Polyporales</taxon>
        <taxon>Cerrenaceae</taxon>
        <taxon>Cerrena</taxon>
    </lineage>
</organism>
<gene>
    <name evidence="1" type="ORF">QCA50_016916</name>
</gene>
<dbReference type="AlphaFoldDB" id="A0AAW0FLT9"/>
<evidence type="ECO:0000313" key="1">
    <source>
        <dbReference type="EMBL" id="KAK7679970.1"/>
    </source>
</evidence>
<accession>A0AAW0FLT9</accession>
<dbReference type="Proteomes" id="UP001385951">
    <property type="component" value="Unassembled WGS sequence"/>
</dbReference>
<protein>
    <submittedName>
        <fullName evidence="1">Uncharacterized protein</fullName>
    </submittedName>
</protein>
<comment type="caution">
    <text evidence="1">The sequence shown here is derived from an EMBL/GenBank/DDBJ whole genome shotgun (WGS) entry which is preliminary data.</text>
</comment>
<keyword evidence="2" id="KW-1185">Reference proteome</keyword>
<reference evidence="1 2" key="1">
    <citation type="submission" date="2022-09" db="EMBL/GenBank/DDBJ databases">
        <authorList>
            <person name="Palmer J.M."/>
        </authorList>
    </citation>
    <scope>NUCLEOTIDE SEQUENCE [LARGE SCALE GENOMIC DNA]</scope>
    <source>
        <strain evidence="1 2">DSM 7382</strain>
    </source>
</reference>